<dbReference type="PROSITE" id="PS51257">
    <property type="entry name" value="PROKAR_LIPOPROTEIN"/>
    <property type="match status" value="1"/>
</dbReference>
<name>A0A099J230_9MICO</name>
<dbReference type="Proteomes" id="UP000029864">
    <property type="component" value="Unassembled WGS sequence"/>
</dbReference>
<dbReference type="AlphaFoldDB" id="A0A099J230"/>
<evidence type="ECO:0000256" key="1">
    <source>
        <dbReference type="SAM" id="SignalP"/>
    </source>
</evidence>
<comment type="caution">
    <text evidence="2">The sequence shown here is derived from an EMBL/GenBank/DDBJ whole genome shotgun (WGS) entry which is preliminary data.</text>
</comment>
<feature type="chain" id="PRO_5038207530" evidence="1">
    <location>
        <begin position="22"/>
        <end position="320"/>
    </location>
</feature>
<evidence type="ECO:0000313" key="2">
    <source>
        <dbReference type="EMBL" id="KGJ72336.1"/>
    </source>
</evidence>
<reference evidence="2 4" key="1">
    <citation type="submission" date="2014-08" db="EMBL/GenBank/DDBJ databases">
        <authorList>
            <person name="Sisinthy S."/>
        </authorList>
    </citation>
    <scope>NUCLEOTIDE SEQUENCE [LARGE SCALE GENOMIC DNA]</scope>
    <source>
        <strain evidence="2 4">RuG17</strain>
    </source>
</reference>
<dbReference type="EMBL" id="JACHBQ010000001">
    <property type="protein sequence ID" value="MBB5642654.1"/>
    <property type="molecule type" value="Genomic_DNA"/>
</dbReference>
<evidence type="ECO:0000313" key="3">
    <source>
        <dbReference type="EMBL" id="MBB5642654.1"/>
    </source>
</evidence>
<feature type="signal peptide" evidence="1">
    <location>
        <begin position="1"/>
        <end position="21"/>
    </location>
</feature>
<keyword evidence="1" id="KW-0732">Signal</keyword>
<dbReference type="OrthoDB" id="3403621at2"/>
<reference evidence="3 5" key="2">
    <citation type="submission" date="2020-08" db="EMBL/GenBank/DDBJ databases">
        <title>Sequencing the genomes of 1000 actinobacteria strains.</title>
        <authorList>
            <person name="Klenk H.-P."/>
        </authorList>
    </citation>
    <scope>NUCLEOTIDE SEQUENCE [LARGE SCALE GENOMIC DNA]</scope>
    <source>
        <strain evidence="3 5">DSM 21065</strain>
    </source>
</reference>
<keyword evidence="4" id="KW-1185">Reference proteome</keyword>
<dbReference type="RefSeq" id="WP_035838184.1">
    <property type="nucleotide sequence ID" value="NZ_JACHBQ010000001.1"/>
</dbReference>
<organism evidence="2 4">
    <name type="scientific">Cryobacterium roopkundense</name>
    <dbReference type="NCBI Taxonomy" id="1001240"/>
    <lineage>
        <taxon>Bacteria</taxon>
        <taxon>Bacillati</taxon>
        <taxon>Actinomycetota</taxon>
        <taxon>Actinomycetes</taxon>
        <taxon>Micrococcales</taxon>
        <taxon>Microbacteriaceae</taxon>
        <taxon>Cryobacterium</taxon>
    </lineage>
</organism>
<dbReference type="eggNOG" id="ENOG502ZUBI">
    <property type="taxonomic scope" value="Bacteria"/>
</dbReference>
<protein>
    <submittedName>
        <fullName evidence="2">Uncharacterized protein</fullName>
    </submittedName>
</protein>
<gene>
    <name evidence="3" type="ORF">BJ997_003202</name>
    <name evidence="2" type="ORF">GY21_16095</name>
</gene>
<accession>A0A099J230</accession>
<proteinExistence type="predicted"/>
<evidence type="ECO:0000313" key="4">
    <source>
        <dbReference type="Proteomes" id="UP000029864"/>
    </source>
</evidence>
<dbReference type="Proteomes" id="UP000561726">
    <property type="component" value="Unassembled WGS sequence"/>
</dbReference>
<dbReference type="STRING" id="1001240.GY21_16095"/>
<sequence length="320" mass="35178">MRHRSLVTAVAVAAFLSLTLAGCGAEKPAATLDQAESPLSTYMSVMNEGYDEDSMLAQQQEQEELIASCMSQEGFDYVPVDSSQYSGMMSSDDGTEYGTEKWVAENGYGMSQSPEQMAAQQEQSQEFIDPNQDYVMSLSEGEQTAYYEVLSGVQPTEEEMGEDGSYEYNWETAGCQGFASHEVSGDQPSQEEHAALFEAMSAMYETAQSSPTLVKLDSEWAACMADAGYATFTKKADAQDSIMNEQNAMYESQSETGPTDTVLAEMREKELALAMVDFTCAEKVDYTDASMKVQFDLEEQFIIDHKAELDALIADTEQGK</sequence>
<dbReference type="EMBL" id="JPXF01000079">
    <property type="protein sequence ID" value="KGJ72336.1"/>
    <property type="molecule type" value="Genomic_DNA"/>
</dbReference>
<evidence type="ECO:0000313" key="5">
    <source>
        <dbReference type="Proteomes" id="UP000561726"/>
    </source>
</evidence>